<dbReference type="Proteomes" id="UP001550628">
    <property type="component" value="Unassembled WGS sequence"/>
</dbReference>
<gene>
    <name evidence="1" type="ORF">ABZ510_36260</name>
</gene>
<evidence type="ECO:0000313" key="2">
    <source>
        <dbReference type="Proteomes" id="UP001550628"/>
    </source>
</evidence>
<comment type="caution">
    <text evidence="1">The sequence shown here is derived from an EMBL/GenBank/DDBJ whole genome shotgun (WGS) entry which is preliminary data.</text>
</comment>
<evidence type="ECO:0000313" key="1">
    <source>
        <dbReference type="EMBL" id="MEU1957289.1"/>
    </source>
</evidence>
<accession>A0ABV2X2A9</accession>
<dbReference type="EMBL" id="JBEYBF010000062">
    <property type="protein sequence ID" value="MEU1957289.1"/>
    <property type="molecule type" value="Genomic_DNA"/>
</dbReference>
<dbReference type="RefSeq" id="WP_356960203.1">
    <property type="nucleotide sequence ID" value="NZ_JBEYBD010000051.1"/>
</dbReference>
<protein>
    <submittedName>
        <fullName evidence="1">Uncharacterized protein</fullName>
    </submittedName>
</protein>
<name>A0ABV2X2A9_9NOCA</name>
<reference evidence="1 2" key="1">
    <citation type="submission" date="2024-06" db="EMBL/GenBank/DDBJ databases">
        <title>The Natural Products Discovery Center: Release of the First 8490 Sequenced Strains for Exploring Actinobacteria Biosynthetic Diversity.</title>
        <authorList>
            <person name="Kalkreuter E."/>
            <person name="Kautsar S.A."/>
            <person name="Yang D."/>
            <person name="Bader C.D."/>
            <person name="Teijaro C.N."/>
            <person name="Fluegel L."/>
            <person name="Davis C.M."/>
            <person name="Simpson J.R."/>
            <person name="Lauterbach L."/>
            <person name="Steele A.D."/>
            <person name="Gui C."/>
            <person name="Meng S."/>
            <person name="Li G."/>
            <person name="Viehrig K."/>
            <person name="Ye F."/>
            <person name="Su P."/>
            <person name="Kiefer A.F."/>
            <person name="Nichols A."/>
            <person name="Cepeda A.J."/>
            <person name="Yan W."/>
            <person name="Fan B."/>
            <person name="Jiang Y."/>
            <person name="Adhikari A."/>
            <person name="Zheng C.-J."/>
            <person name="Schuster L."/>
            <person name="Cowan T.M."/>
            <person name="Smanski M.J."/>
            <person name="Chevrette M.G."/>
            <person name="De Carvalho L.P.S."/>
            <person name="Shen B."/>
        </authorList>
    </citation>
    <scope>NUCLEOTIDE SEQUENCE [LARGE SCALE GENOMIC DNA]</scope>
    <source>
        <strain evidence="1 2">NPDC019708</strain>
    </source>
</reference>
<keyword evidence="2" id="KW-1185">Reference proteome</keyword>
<sequence>MDRNRVPRILVDGVLGCVRQFRDIAATIGETEFALGHDIVVIGDYLGDVEFQSVFPDLDERSVVSLGGRLALRGATLGGASEAVDRIGNRGGRQRWYIPGDLVDDVLGDDLHIAPAARIGFGRYRVYRQLPGSAGWWVYSRSCRPSIECARAAYSACIMSCTYWVEG</sequence>
<proteinExistence type="predicted"/>
<organism evidence="1 2">
    <name type="scientific">Nocardia rhamnosiphila</name>
    <dbReference type="NCBI Taxonomy" id="426716"/>
    <lineage>
        <taxon>Bacteria</taxon>
        <taxon>Bacillati</taxon>
        <taxon>Actinomycetota</taxon>
        <taxon>Actinomycetes</taxon>
        <taxon>Mycobacteriales</taxon>
        <taxon>Nocardiaceae</taxon>
        <taxon>Nocardia</taxon>
    </lineage>
</organism>